<dbReference type="EMBL" id="LUKD01000001">
    <property type="protein sequence ID" value="KYG67996.1"/>
    <property type="molecule type" value="Genomic_DNA"/>
</dbReference>
<evidence type="ECO:0000259" key="1">
    <source>
        <dbReference type="Pfam" id="PF13521"/>
    </source>
</evidence>
<comment type="caution">
    <text evidence="2">The sequence shown here is derived from an EMBL/GenBank/DDBJ whole genome shotgun (WGS) entry which is preliminary data.</text>
</comment>
<evidence type="ECO:0000313" key="3">
    <source>
        <dbReference type="Proteomes" id="UP000075799"/>
    </source>
</evidence>
<dbReference type="PANTHER" id="PTHR34932:SF1">
    <property type="entry name" value="TRPL TRANSLOCATION DEFECT PROTEIN 14"/>
    <property type="match status" value="1"/>
</dbReference>
<gene>
    <name evidence="2" type="ORF">AZI87_01620</name>
</gene>
<feature type="domain" description="NadR/Ttd14 AAA" evidence="1">
    <location>
        <begin position="7"/>
        <end position="169"/>
    </location>
</feature>
<sequence>MPRKDFRVVLTGGPGGGKTTAADLYRRELGERVVIVPEAATLLYSGGFPRSLRQDVKKVTQKAIYQVQVCLEDAQAAEYEDRILLCDRGTVDGAAYWPGESNDFFESLSTSLQAELTRYDVVLFFETAAVGGISIEGGNPMRIETLEKAIEINQRLLSLWSQHKNFVFIAHDKSFLKKVDSGLFAMQRVVDAYLKTR</sequence>
<name>A0A161PT93_BDEBC</name>
<dbReference type="GO" id="GO:0005525">
    <property type="term" value="F:GTP binding"/>
    <property type="evidence" value="ECO:0007669"/>
    <property type="project" value="TreeGrafter"/>
</dbReference>
<dbReference type="RefSeq" id="WP_063204700.1">
    <property type="nucleotide sequence ID" value="NZ_LUKD01000001.1"/>
</dbReference>
<dbReference type="InterPro" id="IPR053227">
    <property type="entry name" value="TRPL-trafficking_regulator"/>
</dbReference>
<dbReference type="InterPro" id="IPR038727">
    <property type="entry name" value="NadR/Ttd14_AAA_dom"/>
</dbReference>
<dbReference type="Proteomes" id="UP000075799">
    <property type="component" value="Unassembled WGS sequence"/>
</dbReference>
<organism evidence="2 3">
    <name type="scientific">Bdellovibrio bacteriovorus</name>
    <dbReference type="NCBI Taxonomy" id="959"/>
    <lineage>
        <taxon>Bacteria</taxon>
        <taxon>Pseudomonadati</taxon>
        <taxon>Bdellovibrionota</taxon>
        <taxon>Bdellovibrionia</taxon>
        <taxon>Bdellovibrionales</taxon>
        <taxon>Pseudobdellovibrionaceae</taxon>
        <taxon>Bdellovibrio</taxon>
    </lineage>
</organism>
<accession>A0A161PT93</accession>
<dbReference type="PANTHER" id="PTHR34932">
    <property type="entry name" value="TRPL TRANSLOCATION DEFECT PROTEIN 14"/>
    <property type="match status" value="1"/>
</dbReference>
<dbReference type="OrthoDB" id="5291677at2"/>
<dbReference type="SUPFAM" id="SSF52540">
    <property type="entry name" value="P-loop containing nucleoside triphosphate hydrolases"/>
    <property type="match status" value="1"/>
</dbReference>
<dbReference type="AlphaFoldDB" id="A0A161PT93"/>
<protein>
    <recommendedName>
        <fullName evidence="1">NadR/Ttd14 AAA domain-containing protein</fullName>
    </recommendedName>
</protein>
<dbReference type="Pfam" id="PF13521">
    <property type="entry name" value="AAA_28"/>
    <property type="match status" value="1"/>
</dbReference>
<dbReference type="GO" id="GO:0070300">
    <property type="term" value="F:phosphatidic acid binding"/>
    <property type="evidence" value="ECO:0007669"/>
    <property type="project" value="TreeGrafter"/>
</dbReference>
<dbReference type="InterPro" id="IPR027417">
    <property type="entry name" value="P-loop_NTPase"/>
</dbReference>
<dbReference type="GO" id="GO:0035091">
    <property type="term" value="F:phosphatidylinositol binding"/>
    <property type="evidence" value="ECO:0007669"/>
    <property type="project" value="TreeGrafter"/>
</dbReference>
<reference evidence="2 3" key="1">
    <citation type="submission" date="2016-03" db="EMBL/GenBank/DDBJ databases">
        <authorList>
            <person name="Ploux O."/>
        </authorList>
    </citation>
    <scope>NUCLEOTIDE SEQUENCE [LARGE SCALE GENOMIC DNA]</scope>
    <source>
        <strain evidence="2 3">EC13</strain>
    </source>
</reference>
<proteinExistence type="predicted"/>
<evidence type="ECO:0000313" key="2">
    <source>
        <dbReference type="EMBL" id="KYG67996.1"/>
    </source>
</evidence>
<dbReference type="Gene3D" id="3.40.50.300">
    <property type="entry name" value="P-loop containing nucleotide triphosphate hydrolases"/>
    <property type="match status" value="1"/>
</dbReference>